<sequence>MSRLAIEIPCTVSAFEFELRNDFHFDYSSDIGCFVGNKSIENSTKANLLEKHWMPPINYEFPFCMVTNNTLFATAICCGGLQTNTPLIRLVKQPLKAFDDLLGEKGSLFTRQRNKDHQMSVEAGKGFLLNYHKPDLNVANQVCKQRIVQIKENRDHLRPIVSTIILCGRQNISLRGDRDDGNTSLNYDKNEQNSIVANQEGNFRALLRFRIESGDSSILRQHLETANSNATYISKTVQNKLIDTCKDFIQEVILNRIKEAKLFSITFDETTDIPHTEQLSLSF</sequence>
<comment type="caution">
    <text evidence="1">The sequence shown here is derived from an EMBL/GenBank/DDBJ whole genome shotgun (WGS) entry which is preliminary data.</text>
</comment>
<dbReference type="EMBL" id="VUJU01004357">
    <property type="protein sequence ID" value="KAF0754636.1"/>
    <property type="molecule type" value="Genomic_DNA"/>
</dbReference>
<dbReference type="AlphaFoldDB" id="A0A6G0YEU5"/>
<evidence type="ECO:0000313" key="1">
    <source>
        <dbReference type="EMBL" id="KAF0754636.1"/>
    </source>
</evidence>
<protein>
    <submittedName>
        <fullName evidence="1">52 kDa repressor of the inhibitor of the protein kinase-like</fullName>
    </submittedName>
</protein>
<gene>
    <name evidence="1" type="ORF">FWK35_00015240</name>
</gene>
<dbReference type="Proteomes" id="UP000478052">
    <property type="component" value="Unassembled WGS sequence"/>
</dbReference>
<organism evidence="1 2">
    <name type="scientific">Aphis craccivora</name>
    <name type="common">Cowpea aphid</name>
    <dbReference type="NCBI Taxonomy" id="307492"/>
    <lineage>
        <taxon>Eukaryota</taxon>
        <taxon>Metazoa</taxon>
        <taxon>Ecdysozoa</taxon>
        <taxon>Arthropoda</taxon>
        <taxon>Hexapoda</taxon>
        <taxon>Insecta</taxon>
        <taxon>Pterygota</taxon>
        <taxon>Neoptera</taxon>
        <taxon>Paraneoptera</taxon>
        <taxon>Hemiptera</taxon>
        <taxon>Sternorrhyncha</taxon>
        <taxon>Aphidomorpha</taxon>
        <taxon>Aphidoidea</taxon>
        <taxon>Aphididae</taxon>
        <taxon>Aphidini</taxon>
        <taxon>Aphis</taxon>
        <taxon>Aphis</taxon>
    </lineage>
</organism>
<proteinExistence type="predicted"/>
<dbReference type="PANTHER" id="PTHR45749">
    <property type="match status" value="1"/>
</dbReference>
<keyword evidence="2" id="KW-1185">Reference proteome</keyword>
<accession>A0A6G0YEU5</accession>
<dbReference type="PANTHER" id="PTHR45749:SF21">
    <property type="entry name" value="DUF4371 DOMAIN-CONTAINING PROTEIN"/>
    <property type="match status" value="1"/>
</dbReference>
<evidence type="ECO:0000313" key="2">
    <source>
        <dbReference type="Proteomes" id="UP000478052"/>
    </source>
</evidence>
<dbReference type="OrthoDB" id="6585121at2759"/>
<reference evidence="1 2" key="1">
    <citation type="submission" date="2019-08" db="EMBL/GenBank/DDBJ databases">
        <title>Whole genome of Aphis craccivora.</title>
        <authorList>
            <person name="Voronova N.V."/>
            <person name="Shulinski R.S."/>
            <person name="Bandarenka Y.V."/>
            <person name="Zhorov D.G."/>
            <person name="Warner D."/>
        </authorList>
    </citation>
    <scope>NUCLEOTIDE SEQUENCE [LARGE SCALE GENOMIC DNA]</scope>
    <source>
        <strain evidence="1">180601</strain>
        <tissue evidence="1">Whole Body</tissue>
    </source>
</reference>
<name>A0A6G0YEU5_APHCR</name>